<dbReference type="FunFam" id="1.20.1220.12:FF:000001">
    <property type="entry name" value="Malate synthase"/>
    <property type="match status" value="1"/>
</dbReference>
<feature type="domain" description="Malate synthase TIM barrel" evidence="9">
    <location>
        <begin position="153"/>
        <end position="400"/>
    </location>
</feature>
<dbReference type="InterPro" id="IPR044856">
    <property type="entry name" value="Malate_synth_C_sf"/>
</dbReference>
<reference evidence="12 13" key="1">
    <citation type="submission" date="2020-12" db="EMBL/GenBank/DDBJ databases">
        <title>FDA dAtabase for Regulatory Grade micrObial Sequences (FDA-ARGOS): Supporting development and validation of Infectious Disease Dx tests.</title>
        <authorList>
            <person name="Sproer C."/>
            <person name="Gronow S."/>
            <person name="Severitt S."/>
            <person name="Schroder I."/>
            <person name="Tallon L."/>
            <person name="Sadzewicz L."/>
            <person name="Zhao X."/>
            <person name="Boylan J."/>
            <person name="Ott S."/>
            <person name="Bowen H."/>
            <person name="Vavikolanu K."/>
            <person name="Mehta A."/>
            <person name="Aluvathingal J."/>
            <person name="Nadendla S."/>
            <person name="Lowell S."/>
            <person name="Myers T."/>
            <person name="Yan Y."/>
            <person name="Sichtig H."/>
        </authorList>
    </citation>
    <scope>NUCLEOTIDE SEQUENCE [LARGE SCALE GENOMIC DNA]</scope>
    <source>
        <strain evidence="12 13">FDAARGOS_990</strain>
    </source>
</reference>
<evidence type="ECO:0000256" key="7">
    <source>
        <dbReference type="ARBA" id="ARBA00068441"/>
    </source>
</evidence>
<dbReference type="Pfam" id="PF20656">
    <property type="entry name" value="MS_N"/>
    <property type="match status" value="1"/>
</dbReference>
<evidence type="ECO:0000256" key="1">
    <source>
        <dbReference type="ARBA" id="ARBA00006394"/>
    </source>
</evidence>
<dbReference type="FunFam" id="3.20.20.360:FF:000001">
    <property type="entry name" value="Malate synthase"/>
    <property type="match status" value="1"/>
</dbReference>
<dbReference type="SUPFAM" id="SSF51645">
    <property type="entry name" value="Malate synthase G"/>
    <property type="match status" value="1"/>
</dbReference>
<dbReference type="PIRSF" id="PIRSF001363">
    <property type="entry name" value="Malate_synth"/>
    <property type="match status" value="1"/>
</dbReference>
<evidence type="ECO:0000256" key="4">
    <source>
        <dbReference type="ARBA" id="ARBA00022532"/>
    </source>
</evidence>
<dbReference type="Proteomes" id="UP000595374">
    <property type="component" value="Chromosome"/>
</dbReference>
<dbReference type="GO" id="GO:0005737">
    <property type="term" value="C:cytoplasm"/>
    <property type="evidence" value="ECO:0007669"/>
    <property type="project" value="TreeGrafter"/>
</dbReference>
<feature type="active site" description="Proton acceptor" evidence="8">
    <location>
        <position position="154"/>
    </location>
</feature>
<dbReference type="InterPro" id="IPR046363">
    <property type="entry name" value="MS_N_TIM-barrel_dom"/>
</dbReference>
<protein>
    <recommendedName>
        <fullName evidence="7">Malate synthase</fullName>
        <ecNumber evidence="2">2.3.3.9</ecNumber>
    </recommendedName>
</protein>
<evidence type="ECO:0000256" key="5">
    <source>
        <dbReference type="ARBA" id="ARBA00022679"/>
    </source>
</evidence>
<sequence length="534" mass="59235">MSRITINAPLDSGSDTILTADALDFVADLHEKFGDRLGALLAKRDNRAAVMNDGTLPRFTPDYAAVRADRTWQVAGSTSAPGLEDRRVELVGPVTEPEVVAALNSQAKVWLADFEDSTSPTWANMIGGQRALYLAIRDRLPGVSNRNQPTIGMRPRGWHLPEKHLIVTAESGEQSPAIGALVDFGLYFFHNAKQLIDSGSGPYFNLPKLESSLEARLWNQIFVFAQDALGIDQGTIRATVHIETIDAAFHMEEILWELRDHCAGLQAAGWDYLFSVVKNLRHSPEFVLPDRERLTNALPLMKAFTDRLVWTCHRRGAHAIGTMSNLMTDHPDEAFVASEFARMREDKAREAWQGFDGTWVADPGLVPAALAVYDAALGERPHQLDNLRPDVRACAEHLLDITGLEPIVTEEGVRVNIRVAIGYLNEWLGGNGNVALENLLEDVSTAEISRSQIWQWIHHEVTLDNGQQVTRELVERYLGEELAVLEQQPADHLAEAVEIFRASALTDEFPEYLTVPAYTEHLVDRVAKGAVHAA</sequence>
<evidence type="ECO:0000256" key="3">
    <source>
        <dbReference type="ARBA" id="ARBA00022435"/>
    </source>
</evidence>
<evidence type="ECO:0000313" key="13">
    <source>
        <dbReference type="Proteomes" id="UP000595374"/>
    </source>
</evidence>
<evidence type="ECO:0000259" key="9">
    <source>
        <dbReference type="Pfam" id="PF01274"/>
    </source>
</evidence>
<dbReference type="InterPro" id="IPR048356">
    <property type="entry name" value="MS_N"/>
</dbReference>
<keyword evidence="5 12" id="KW-0808">Transferase</keyword>
<dbReference type="InterPro" id="IPR011076">
    <property type="entry name" value="Malate_synth_sf"/>
</dbReference>
<comment type="similarity">
    <text evidence="1">Belongs to the malate synthase family.</text>
</comment>
<evidence type="ECO:0000256" key="2">
    <source>
        <dbReference type="ARBA" id="ARBA00012636"/>
    </source>
</evidence>
<feature type="domain" description="Malate synthase C-terminal" evidence="11">
    <location>
        <begin position="409"/>
        <end position="520"/>
    </location>
</feature>
<proteinExistence type="inferred from homology"/>
<dbReference type="EMBL" id="CP065989">
    <property type="protein sequence ID" value="QQB15344.1"/>
    <property type="molecule type" value="Genomic_DNA"/>
</dbReference>
<feature type="domain" description="Malate synthase N-terminal" evidence="10">
    <location>
        <begin position="6"/>
        <end position="61"/>
    </location>
</feature>
<dbReference type="Pfam" id="PF01274">
    <property type="entry name" value="MS_TIM-barrel"/>
    <property type="match status" value="1"/>
</dbReference>
<comment type="catalytic activity">
    <reaction evidence="6">
        <text>glyoxylate + acetyl-CoA + H2O = (S)-malate + CoA + H(+)</text>
        <dbReference type="Rhea" id="RHEA:18181"/>
        <dbReference type="ChEBI" id="CHEBI:15377"/>
        <dbReference type="ChEBI" id="CHEBI:15378"/>
        <dbReference type="ChEBI" id="CHEBI:15589"/>
        <dbReference type="ChEBI" id="CHEBI:36655"/>
        <dbReference type="ChEBI" id="CHEBI:57287"/>
        <dbReference type="ChEBI" id="CHEBI:57288"/>
        <dbReference type="EC" id="2.3.3.9"/>
    </reaction>
</comment>
<dbReference type="EC" id="2.3.3.9" evidence="2"/>
<keyword evidence="3" id="KW-0329">Glyoxylate bypass</keyword>
<dbReference type="GO" id="GO:0006097">
    <property type="term" value="P:glyoxylate cycle"/>
    <property type="evidence" value="ECO:0007669"/>
    <property type="project" value="UniProtKB-KW"/>
</dbReference>
<dbReference type="Pfam" id="PF20659">
    <property type="entry name" value="MS_C"/>
    <property type="match status" value="1"/>
</dbReference>
<evidence type="ECO:0000256" key="6">
    <source>
        <dbReference type="ARBA" id="ARBA00047918"/>
    </source>
</evidence>
<evidence type="ECO:0000313" key="12">
    <source>
        <dbReference type="EMBL" id="QQB15344.1"/>
    </source>
</evidence>
<evidence type="ECO:0000259" key="11">
    <source>
        <dbReference type="Pfam" id="PF20659"/>
    </source>
</evidence>
<dbReference type="RefSeq" id="WP_198500364.1">
    <property type="nucleotide sequence ID" value="NZ_CP065989.1"/>
</dbReference>
<dbReference type="PANTHER" id="PTHR42902">
    <property type="entry name" value="MALATE SYNTHASE"/>
    <property type="match status" value="1"/>
</dbReference>
<dbReference type="PANTHER" id="PTHR42902:SF1">
    <property type="entry name" value="MALATE SYNTHASE 1-RELATED"/>
    <property type="match status" value="1"/>
</dbReference>
<dbReference type="InterPro" id="IPR006252">
    <property type="entry name" value="Malate_synthA"/>
</dbReference>
<dbReference type="GO" id="GO:0004474">
    <property type="term" value="F:malate synthase activity"/>
    <property type="evidence" value="ECO:0007669"/>
    <property type="project" value="UniProtKB-EC"/>
</dbReference>
<feature type="active site" description="Proton donor" evidence="8">
    <location>
        <position position="442"/>
    </location>
</feature>
<name>A0A7T4A107_9MICO</name>
<gene>
    <name evidence="12" type="primary">aceB</name>
    <name evidence="12" type="ORF">I6H47_05190</name>
</gene>
<accession>A0A7T4A107</accession>
<organism evidence="12 13">
    <name type="scientific">Brevibacterium casei</name>
    <dbReference type="NCBI Taxonomy" id="33889"/>
    <lineage>
        <taxon>Bacteria</taxon>
        <taxon>Bacillati</taxon>
        <taxon>Actinomycetota</taxon>
        <taxon>Actinomycetes</taxon>
        <taxon>Micrococcales</taxon>
        <taxon>Brevibacteriaceae</taxon>
        <taxon>Brevibacterium</taxon>
    </lineage>
</organism>
<dbReference type="Gene3D" id="3.20.20.360">
    <property type="entry name" value="Malate synthase, domain 3"/>
    <property type="match status" value="1"/>
</dbReference>
<keyword evidence="12" id="KW-0012">Acyltransferase</keyword>
<dbReference type="InterPro" id="IPR001465">
    <property type="entry name" value="Malate_synthase_TIM"/>
</dbReference>
<dbReference type="GO" id="GO:0006099">
    <property type="term" value="P:tricarboxylic acid cycle"/>
    <property type="evidence" value="ECO:0007669"/>
    <property type="project" value="UniProtKB-KW"/>
</dbReference>
<evidence type="ECO:0000256" key="8">
    <source>
        <dbReference type="PIRSR" id="PIRSR001363-1"/>
    </source>
</evidence>
<evidence type="ECO:0000259" key="10">
    <source>
        <dbReference type="Pfam" id="PF20656"/>
    </source>
</evidence>
<dbReference type="InterPro" id="IPR048355">
    <property type="entry name" value="MS_C"/>
</dbReference>
<dbReference type="Gene3D" id="1.20.1220.12">
    <property type="entry name" value="Malate synthase, domain III"/>
    <property type="match status" value="1"/>
</dbReference>
<keyword evidence="4" id="KW-0816">Tricarboxylic acid cycle</keyword>
<dbReference type="AlphaFoldDB" id="A0A7T4A107"/>